<evidence type="ECO:0000256" key="5">
    <source>
        <dbReference type="ARBA" id="ARBA00022801"/>
    </source>
</evidence>
<dbReference type="EC" id="3.1.1.13" evidence="7"/>
<evidence type="ECO:0000256" key="7">
    <source>
        <dbReference type="ARBA" id="ARBA00039150"/>
    </source>
</evidence>
<gene>
    <name evidence="9" type="ORF">ACAOBT_LOCUS29311</name>
</gene>
<comment type="subcellular location">
    <subcellularLocation>
        <location evidence="1">Lipid droplet</location>
    </subcellularLocation>
</comment>
<dbReference type="GO" id="GO:0004771">
    <property type="term" value="F:sterol ester esterase activity"/>
    <property type="evidence" value="ECO:0007669"/>
    <property type="project" value="UniProtKB-EC"/>
</dbReference>
<accession>A0A9P0Q5A1</accession>
<dbReference type="GO" id="GO:0019915">
    <property type="term" value="P:lipid storage"/>
    <property type="evidence" value="ECO:0007669"/>
    <property type="project" value="InterPro"/>
</dbReference>
<evidence type="ECO:0000256" key="8">
    <source>
        <dbReference type="ARBA" id="ARBA00049527"/>
    </source>
</evidence>
<dbReference type="OrthoDB" id="448051at2759"/>
<evidence type="ECO:0000256" key="6">
    <source>
        <dbReference type="ARBA" id="ARBA00031924"/>
    </source>
</evidence>
<dbReference type="GO" id="GO:0005811">
    <property type="term" value="C:lipid droplet"/>
    <property type="evidence" value="ECO:0007669"/>
    <property type="project" value="UniProtKB-SubCell"/>
</dbReference>
<sequence length="313" mass="36129">MKCHGVNLTEGFVDVNTVPTKITCFGKWLNELDENEELVVFITGNPGMNGFYKEFVETVHRKLGWTAWMIGHAGHNDPPKNYETLVPKLEEDNKELFGLKGQIKHKIEFFEKYVPKTARVHLIGHSVGSYVIIRILEHPSVKPKVADVNLLFPTIENLALSTNGKFLIRILPKITWLVILVTSIFSNLPRIIQTFFLYIFFVISGISASEHLENIREFSSLEKLRKIYFLALECFENIRERDDRVLKKNSDKISICYGIHDGFTDNVDYKKVSECIPGMRVHVWSYDHVFVLKQSKLVGQLVSEFIEDRIKAR</sequence>
<name>A0A9P0Q5A1_ACAOB</name>
<keyword evidence="5" id="KW-0378">Hydrolase</keyword>
<comment type="similarity">
    <text evidence="2">Belongs to the AB hydrolase superfamily. LDAH family.</text>
</comment>
<dbReference type="Pfam" id="PF10230">
    <property type="entry name" value="LIDHydrolase"/>
    <property type="match status" value="1"/>
</dbReference>
<evidence type="ECO:0000256" key="3">
    <source>
        <dbReference type="ARBA" id="ARBA00019242"/>
    </source>
</evidence>
<comment type="catalytic activity">
    <reaction evidence="8">
        <text>a cholesterol ester + H2O = cholesterol + a fatty acid + H(+)</text>
        <dbReference type="Rhea" id="RHEA:36403"/>
        <dbReference type="ChEBI" id="CHEBI:15377"/>
        <dbReference type="ChEBI" id="CHEBI:15378"/>
        <dbReference type="ChEBI" id="CHEBI:16113"/>
        <dbReference type="ChEBI" id="CHEBI:17002"/>
        <dbReference type="ChEBI" id="CHEBI:28868"/>
        <dbReference type="EC" id="3.1.1.13"/>
    </reaction>
    <physiologicalReaction direction="left-to-right" evidence="8">
        <dbReference type="Rhea" id="RHEA:36404"/>
    </physiologicalReaction>
</comment>
<dbReference type="PANTHER" id="PTHR13390:SF0">
    <property type="entry name" value="LIPID DROPLET-ASSOCIATED HYDROLASE"/>
    <property type="match status" value="1"/>
</dbReference>
<evidence type="ECO:0000256" key="2">
    <source>
        <dbReference type="ARBA" id="ARBA00008300"/>
    </source>
</evidence>
<keyword evidence="4" id="KW-0551">Lipid droplet</keyword>
<organism evidence="9 10">
    <name type="scientific">Acanthoscelides obtectus</name>
    <name type="common">Bean weevil</name>
    <name type="synonym">Bruchus obtectus</name>
    <dbReference type="NCBI Taxonomy" id="200917"/>
    <lineage>
        <taxon>Eukaryota</taxon>
        <taxon>Metazoa</taxon>
        <taxon>Ecdysozoa</taxon>
        <taxon>Arthropoda</taxon>
        <taxon>Hexapoda</taxon>
        <taxon>Insecta</taxon>
        <taxon>Pterygota</taxon>
        <taxon>Neoptera</taxon>
        <taxon>Endopterygota</taxon>
        <taxon>Coleoptera</taxon>
        <taxon>Polyphaga</taxon>
        <taxon>Cucujiformia</taxon>
        <taxon>Chrysomeloidea</taxon>
        <taxon>Chrysomelidae</taxon>
        <taxon>Bruchinae</taxon>
        <taxon>Bruchini</taxon>
        <taxon>Acanthoscelides</taxon>
    </lineage>
</organism>
<evidence type="ECO:0000256" key="4">
    <source>
        <dbReference type="ARBA" id="ARBA00022677"/>
    </source>
</evidence>
<evidence type="ECO:0000256" key="1">
    <source>
        <dbReference type="ARBA" id="ARBA00004502"/>
    </source>
</evidence>
<reference evidence="9" key="1">
    <citation type="submission" date="2022-03" db="EMBL/GenBank/DDBJ databases">
        <authorList>
            <person name="Sayadi A."/>
        </authorList>
    </citation>
    <scope>NUCLEOTIDE SEQUENCE</scope>
</reference>
<proteinExistence type="inferred from homology"/>
<dbReference type="InterPro" id="IPR029058">
    <property type="entry name" value="AB_hydrolase_fold"/>
</dbReference>
<protein>
    <recommendedName>
        <fullName evidence="3">Lipid droplet-associated hydrolase</fullName>
        <ecNumber evidence="7">3.1.1.13</ecNumber>
    </recommendedName>
    <alternativeName>
        <fullName evidence="6">Lipid droplet-associated serine hydrolase</fullName>
    </alternativeName>
</protein>
<dbReference type="AlphaFoldDB" id="A0A9P0Q5A1"/>
<evidence type="ECO:0000313" key="9">
    <source>
        <dbReference type="EMBL" id="CAH2006807.1"/>
    </source>
</evidence>
<dbReference type="EMBL" id="CAKOFQ010007708">
    <property type="protein sequence ID" value="CAH2006807.1"/>
    <property type="molecule type" value="Genomic_DNA"/>
</dbReference>
<keyword evidence="10" id="KW-1185">Reference proteome</keyword>
<dbReference type="Gene3D" id="3.40.50.1820">
    <property type="entry name" value="alpha/beta hydrolase"/>
    <property type="match status" value="1"/>
</dbReference>
<dbReference type="SUPFAM" id="SSF53474">
    <property type="entry name" value="alpha/beta-Hydrolases"/>
    <property type="match status" value="1"/>
</dbReference>
<dbReference type="InterPro" id="IPR019363">
    <property type="entry name" value="LDAH"/>
</dbReference>
<comment type="caution">
    <text evidence="9">The sequence shown here is derived from an EMBL/GenBank/DDBJ whole genome shotgun (WGS) entry which is preliminary data.</text>
</comment>
<evidence type="ECO:0000313" key="10">
    <source>
        <dbReference type="Proteomes" id="UP001152888"/>
    </source>
</evidence>
<dbReference type="Proteomes" id="UP001152888">
    <property type="component" value="Unassembled WGS sequence"/>
</dbReference>
<dbReference type="PANTHER" id="PTHR13390">
    <property type="entry name" value="LIPASE"/>
    <property type="match status" value="1"/>
</dbReference>